<keyword evidence="6" id="KW-0560">Oxidoreductase</keyword>
<dbReference type="STRING" id="35608.A0A2U1L3B4"/>
<dbReference type="GO" id="GO:0008270">
    <property type="term" value="F:zinc ion binding"/>
    <property type="evidence" value="ECO:0007669"/>
    <property type="project" value="InterPro"/>
</dbReference>
<dbReference type="Pfam" id="PF08240">
    <property type="entry name" value="ADH_N"/>
    <property type="match status" value="1"/>
</dbReference>
<feature type="domain" description="Alcohol dehydrogenase-like C-terminal" evidence="9">
    <location>
        <begin position="222"/>
        <end position="345"/>
    </location>
</feature>
<name>A0A2U1L3B4_ARTAN</name>
<evidence type="ECO:0000256" key="5">
    <source>
        <dbReference type="ARBA" id="ARBA00022833"/>
    </source>
</evidence>
<feature type="domain" description="Alcohol dehydrogenase-like N-terminal" evidence="10">
    <location>
        <begin position="49"/>
        <end position="181"/>
    </location>
</feature>
<dbReference type="FunFam" id="3.90.180.10:FF:000007">
    <property type="entry name" value="Alcohol dehydrogenase 6"/>
    <property type="match status" value="1"/>
</dbReference>
<dbReference type="SUPFAM" id="SSF51735">
    <property type="entry name" value="NAD(P)-binding Rossmann-fold domains"/>
    <property type="match status" value="1"/>
</dbReference>
<organism evidence="11 12">
    <name type="scientific">Artemisia annua</name>
    <name type="common">Sweet wormwood</name>
    <dbReference type="NCBI Taxonomy" id="35608"/>
    <lineage>
        <taxon>Eukaryota</taxon>
        <taxon>Viridiplantae</taxon>
        <taxon>Streptophyta</taxon>
        <taxon>Embryophyta</taxon>
        <taxon>Tracheophyta</taxon>
        <taxon>Spermatophyta</taxon>
        <taxon>Magnoliopsida</taxon>
        <taxon>eudicotyledons</taxon>
        <taxon>Gunneridae</taxon>
        <taxon>Pentapetalae</taxon>
        <taxon>asterids</taxon>
        <taxon>campanulids</taxon>
        <taxon>Asterales</taxon>
        <taxon>Asteraceae</taxon>
        <taxon>Asteroideae</taxon>
        <taxon>Anthemideae</taxon>
        <taxon>Artemisiinae</taxon>
        <taxon>Artemisia</taxon>
    </lineage>
</organism>
<dbReference type="GO" id="GO:0005829">
    <property type="term" value="C:cytosol"/>
    <property type="evidence" value="ECO:0007669"/>
    <property type="project" value="TreeGrafter"/>
</dbReference>
<dbReference type="InterPro" id="IPR013154">
    <property type="entry name" value="ADH-like_N"/>
</dbReference>
<dbReference type="AlphaFoldDB" id="A0A2U1L3B4"/>
<evidence type="ECO:0000256" key="2">
    <source>
        <dbReference type="ARBA" id="ARBA00010902"/>
    </source>
</evidence>
<evidence type="ECO:0000256" key="8">
    <source>
        <dbReference type="RuleBase" id="RU361277"/>
    </source>
</evidence>
<dbReference type="PROSITE" id="PS00059">
    <property type="entry name" value="ADH_ZINC"/>
    <property type="match status" value="1"/>
</dbReference>
<accession>A0A2U1L3B4</accession>
<evidence type="ECO:0000256" key="4">
    <source>
        <dbReference type="ARBA" id="ARBA00022723"/>
    </source>
</evidence>
<sequence>MAIIKNNNSVSHSKDGNTTGKVITCKAAVAWGPAQPLVVEEILVDPPQKMEVRIKILFTSICQTDLGVWLGKNEAQNVYPRIFGHEASGIVESVGEGVEDMKAGDHVVPIFNGECGDCVFCKSKTSNLCKKFRVDPLKNVMVNDGKTRFWTKQGEPIYHFLNTSTFSEYTVVDSANVVKIDPNAPLKTMTLLSCGVSTGLGAAWNTANVQEGSTVAVFGLGAVGLAVVEGARSRGASRIVGIDINSDKLSRGISMGVTDIINPLELHKPVHEEISEILEGGVDFSFECAGNLNVLREAFLSTHEGWGLTVLLGIHSAPKTLPIHPMELFCGRRIIGSVFGDFKGKTQLPQFAKQCMHGAVKLDEFITHELPFSEINQAFQLLIDGKSLRCILHL</sequence>
<evidence type="ECO:0000313" key="12">
    <source>
        <dbReference type="Proteomes" id="UP000245207"/>
    </source>
</evidence>
<comment type="similarity">
    <text evidence="2">Belongs to the zinc-containing alcohol dehydrogenase family. Class-III subfamily.</text>
</comment>
<evidence type="ECO:0000256" key="3">
    <source>
        <dbReference type="ARBA" id="ARBA00011738"/>
    </source>
</evidence>
<dbReference type="Gene3D" id="3.40.50.720">
    <property type="entry name" value="NAD(P)-binding Rossmann-like Domain"/>
    <property type="match status" value="1"/>
</dbReference>
<evidence type="ECO:0000256" key="7">
    <source>
        <dbReference type="ARBA" id="ARBA00023027"/>
    </source>
</evidence>
<dbReference type="InterPro" id="IPR011032">
    <property type="entry name" value="GroES-like_sf"/>
</dbReference>
<dbReference type="FunFam" id="3.40.50.720:FF:000003">
    <property type="entry name" value="S-(hydroxymethyl)glutathione dehydrogenase"/>
    <property type="match status" value="1"/>
</dbReference>
<keyword evidence="7" id="KW-0520">NAD</keyword>
<evidence type="ECO:0008006" key="13">
    <source>
        <dbReference type="Google" id="ProtNLM"/>
    </source>
</evidence>
<evidence type="ECO:0000259" key="9">
    <source>
        <dbReference type="Pfam" id="PF00107"/>
    </source>
</evidence>
<dbReference type="InterPro" id="IPR002328">
    <property type="entry name" value="ADH_Zn_CS"/>
</dbReference>
<evidence type="ECO:0000256" key="6">
    <source>
        <dbReference type="ARBA" id="ARBA00023002"/>
    </source>
</evidence>
<evidence type="ECO:0000313" key="11">
    <source>
        <dbReference type="EMBL" id="PWA43487.1"/>
    </source>
</evidence>
<dbReference type="InterPro" id="IPR036291">
    <property type="entry name" value="NAD(P)-bd_dom_sf"/>
</dbReference>
<keyword evidence="5 8" id="KW-0862">Zinc</keyword>
<comment type="caution">
    <text evidence="11">The sequence shown here is derived from an EMBL/GenBank/DDBJ whole genome shotgun (WGS) entry which is preliminary data.</text>
</comment>
<evidence type="ECO:0000256" key="1">
    <source>
        <dbReference type="ARBA" id="ARBA00001947"/>
    </source>
</evidence>
<dbReference type="OrthoDB" id="417550at2759"/>
<comment type="cofactor">
    <cofactor evidence="1 8">
        <name>Zn(2+)</name>
        <dbReference type="ChEBI" id="CHEBI:29105"/>
    </cofactor>
</comment>
<protein>
    <recommendedName>
        <fullName evidence="13">Alcohol dehydrogenase-like 4</fullName>
    </recommendedName>
</protein>
<dbReference type="PANTHER" id="PTHR43880">
    <property type="entry name" value="ALCOHOL DEHYDROGENASE"/>
    <property type="match status" value="1"/>
</dbReference>
<dbReference type="GO" id="GO:0046294">
    <property type="term" value="P:formaldehyde catabolic process"/>
    <property type="evidence" value="ECO:0007669"/>
    <property type="project" value="TreeGrafter"/>
</dbReference>
<dbReference type="InterPro" id="IPR013149">
    <property type="entry name" value="ADH-like_C"/>
</dbReference>
<evidence type="ECO:0000259" key="10">
    <source>
        <dbReference type="Pfam" id="PF08240"/>
    </source>
</evidence>
<keyword evidence="4 8" id="KW-0479">Metal-binding</keyword>
<dbReference type="EMBL" id="PKPP01011803">
    <property type="protein sequence ID" value="PWA43487.1"/>
    <property type="molecule type" value="Genomic_DNA"/>
</dbReference>
<dbReference type="GO" id="GO:0051903">
    <property type="term" value="F:S-(hydroxymethyl)glutathione dehydrogenase [NAD(P)+] activity"/>
    <property type="evidence" value="ECO:0007669"/>
    <property type="project" value="TreeGrafter"/>
</dbReference>
<comment type="subunit">
    <text evidence="3">Homodimer.</text>
</comment>
<dbReference type="PANTHER" id="PTHR43880:SF56">
    <property type="entry name" value="ALCOHOL DEHYDROGENASE-LIKE 4"/>
    <property type="match status" value="1"/>
</dbReference>
<dbReference type="CDD" id="cd08301">
    <property type="entry name" value="alcohol_DH_plants"/>
    <property type="match status" value="1"/>
</dbReference>
<dbReference type="Proteomes" id="UP000245207">
    <property type="component" value="Unassembled WGS sequence"/>
</dbReference>
<gene>
    <name evidence="11" type="ORF">CTI12_AA535120</name>
</gene>
<dbReference type="SUPFAM" id="SSF50129">
    <property type="entry name" value="GroES-like"/>
    <property type="match status" value="2"/>
</dbReference>
<dbReference type="Pfam" id="PF00107">
    <property type="entry name" value="ADH_zinc_N"/>
    <property type="match status" value="1"/>
</dbReference>
<reference evidence="11 12" key="1">
    <citation type="journal article" date="2018" name="Mol. Plant">
        <title>The genome of Artemisia annua provides insight into the evolution of Asteraceae family and artemisinin biosynthesis.</title>
        <authorList>
            <person name="Shen Q."/>
            <person name="Zhang L."/>
            <person name="Liao Z."/>
            <person name="Wang S."/>
            <person name="Yan T."/>
            <person name="Shi P."/>
            <person name="Liu M."/>
            <person name="Fu X."/>
            <person name="Pan Q."/>
            <person name="Wang Y."/>
            <person name="Lv Z."/>
            <person name="Lu X."/>
            <person name="Zhang F."/>
            <person name="Jiang W."/>
            <person name="Ma Y."/>
            <person name="Chen M."/>
            <person name="Hao X."/>
            <person name="Li L."/>
            <person name="Tang Y."/>
            <person name="Lv G."/>
            <person name="Zhou Y."/>
            <person name="Sun X."/>
            <person name="Brodelius P.E."/>
            <person name="Rose J.K.C."/>
            <person name="Tang K."/>
        </authorList>
    </citation>
    <scope>NUCLEOTIDE SEQUENCE [LARGE SCALE GENOMIC DNA]</scope>
    <source>
        <strain evidence="12">cv. Huhao1</strain>
        <tissue evidence="11">Leaf</tissue>
    </source>
</reference>
<dbReference type="Gene3D" id="3.90.180.10">
    <property type="entry name" value="Medium-chain alcohol dehydrogenases, catalytic domain"/>
    <property type="match status" value="1"/>
</dbReference>
<keyword evidence="12" id="KW-1185">Reference proteome</keyword>
<proteinExistence type="inferred from homology"/>